<dbReference type="Gene3D" id="1.20.1440.20">
    <property type="entry name" value="LemA-like domain"/>
    <property type="match status" value="1"/>
</dbReference>
<dbReference type="PANTHER" id="PTHR34478:SF1">
    <property type="entry name" value="PROTEIN LEMA"/>
    <property type="match status" value="1"/>
</dbReference>
<dbReference type="Proteomes" id="UP000236846">
    <property type="component" value="Unassembled WGS sequence"/>
</dbReference>
<evidence type="ECO:0008006" key="9">
    <source>
        <dbReference type="Google" id="ProtNLM"/>
    </source>
</evidence>
<dbReference type="Pfam" id="PF04011">
    <property type="entry name" value="LemA"/>
    <property type="match status" value="1"/>
</dbReference>
<evidence type="ECO:0000313" key="7">
    <source>
        <dbReference type="EMBL" id="PIR26575.1"/>
    </source>
</evidence>
<evidence type="ECO:0000256" key="6">
    <source>
        <dbReference type="SAM" id="Phobius"/>
    </source>
</evidence>
<evidence type="ECO:0000313" key="8">
    <source>
        <dbReference type="Proteomes" id="UP000236846"/>
    </source>
</evidence>
<keyword evidence="5 6" id="KW-0472">Membrane</keyword>
<dbReference type="SUPFAM" id="SSF140478">
    <property type="entry name" value="LemA-like"/>
    <property type="match status" value="1"/>
</dbReference>
<comment type="caution">
    <text evidence="7">The sequence shown here is derived from an EMBL/GenBank/DDBJ whole genome shotgun (WGS) entry which is preliminary data.</text>
</comment>
<dbReference type="EMBL" id="PCXE01000017">
    <property type="protein sequence ID" value="PIR26575.1"/>
    <property type="molecule type" value="Genomic_DNA"/>
</dbReference>
<dbReference type="GO" id="GO:0016020">
    <property type="term" value="C:membrane"/>
    <property type="evidence" value="ECO:0007669"/>
    <property type="project" value="UniProtKB-SubCell"/>
</dbReference>
<comment type="similarity">
    <text evidence="2">Belongs to the LemA family.</text>
</comment>
<name>A0A2H0PZ74_9BACT</name>
<accession>A0A2H0PZ74</accession>
<organism evidence="7 8">
    <name type="scientific">Candidatus Brennerbacteria bacterium CG11_big_fil_rev_8_21_14_0_20_43_10</name>
    <dbReference type="NCBI Taxonomy" id="1974523"/>
    <lineage>
        <taxon>Bacteria</taxon>
        <taxon>Candidatus Brenneribacteriota</taxon>
    </lineage>
</organism>
<reference evidence="7 8" key="1">
    <citation type="submission" date="2017-09" db="EMBL/GenBank/DDBJ databases">
        <title>Depth-based differentiation of microbial function through sediment-hosted aquifers and enrichment of novel symbionts in the deep terrestrial subsurface.</title>
        <authorList>
            <person name="Probst A.J."/>
            <person name="Ladd B."/>
            <person name="Jarett J.K."/>
            <person name="Geller-Mcgrath D.E."/>
            <person name="Sieber C.M."/>
            <person name="Emerson J.B."/>
            <person name="Anantharaman K."/>
            <person name="Thomas B.C."/>
            <person name="Malmstrom R."/>
            <person name="Stieglmeier M."/>
            <person name="Klingl A."/>
            <person name="Woyke T."/>
            <person name="Ryan C.M."/>
            <person name="Banfield J.F."/>
        </authorList>
    </citation>
    <scope>NUCLEOTIDE SEQUENCE [LARGE SCALE GENOMIC DNA]</scope>
    <source>
        <strain evidence="7">CG11_big_fil_rev_8_21_14_0_20_43_10</strain>
    </source>
</reference>
<evidence type="ECO:0000256" key="4">
    <source>
        <dbReference type="ARBA" id="ARBA00022989"/>
    </source>
</evidence>
<evidence type="ECO:0000256" key="2">
    <source>
        <dbReference type="ARBA" id="ARBA00008854"/>
    </source>
</evidence>
<evidence type="ECO:0000256" key="5">
    <source>
        <dbReference type="ARBA" id="ARBA00023136"/>
    </source>
</evidence>
<evidence type="ECO:0000256" key="1">
    <source>
        <dbReference type="ARBA" id="ARBA00004167"/>
    </source>
</evidence>
<comment type="subcellular location">
    <subcellularLocation>
        <location evidence="1">Membrane</location>
        <topology evidence="1">Single-pass membrane protein</topology>
    </subcellularLocation>
</comment>
<gene>
    <name evidence="7" type="ORF">COV41_00900</name>
</gene>
<sequence length="185" mass="21427">MSIFTLLGLGFGIIALWLIIAYNGFVRMKNRVNEAWADIETQLKRRYDLVPNLVETVKGYMTHERNVFEKVTQARTSAMSAQTFTDKAKTEGEFSQALKTLFAVSENYPELKANQNFIELQRELVDVEDKIQASRRFYNGVARDYAIALESFPSVLIARAFHFQKRDLFEIENEVEREPVKVSFK</sequence>
<dbReference type="InterPro" id="IPR007156">
    <property type="entry name" value="MamQ_LemA"/>
</dbReference>
<keyword evidence="3 6" id="KW-0812">Transmembrane</keyword>
<proteinExistence type="inferred from homology"/>
<dbReference type="InterPro" id="IPR023353">
    <property type="entry name" value="LemA-like_dom_sf"/>
</dbReference>
<dbReference type="PANTHER" id="PTHR34478">
    <property type="entry name" value="PROTEIN LEMA"/>
    <property type="match status" value="1"/>
</dbReference>
<feature type="transmembrane region" description="Helical" evidence="6">
    <location>
        <begin position="6"/>
        <end position="25"/>
    </location>
</feature>
<dbReference type="AlphaFoldDB" id="A0A2H0PZ74"/>
<keyword evidence="4 6" id="KW-1133">Transmembrane helix</keyword>
<evidence type="ECO:0000256" key="3">
    <source>
        <dbReference type="ARBA" id="ARBA00022692"/>
    </source>
</evidence>
<protein>
    <recommendedName>
        <fullName evidence="9">LemA family protein</fullName>
    </recommendedName>
</protein>